<evidence type="ECO:0000256" key="3">
    <source>
        <dbReference type="ARBA" id="ARBA00023125"/>
    </source>
</evidence>
<name>A0A317N8M4_9NOCA</name>
<dbReference type="InterPro" id="IPR047057">
    <property type="entry name" value="MerR_fam"/>
</dbReference>
<comment type="caution">
    <text evidence="6">The sequence shown here is derived from an EMBL/GenBank/DDBJ whole genome shotgun (WGS) entry which is preliminary data.</text>
</comment>
<accession>A0A317N8M4</accession>
<proteinExistence type="predicted"/>
<dbReference type="SUPFAM" id="SSF46955">
    <property type="entry name" value="Putative DNA-binding domain"/>
    <property type="match status" value="1"/>
</dbReference>
<evidence type="ECO:0000313" key="7">
    <source>
        <dbReference type="Proteomes" id="UP000246410"/>
    </source>
</evidence>
<evidence type="ECO:0000256" key="2">
    <source>
        <dbReference type="ARBA" id="ARBA00023015"/>
    </source>
</evidence>
<evidence type="ECO:0000256" key="4">
    <source>
        <dbReference type="ARBA" id="ARBA00023163"/>
    </source>
</evidence>
<keyword evidence="2" id="KW-0805">Transcription regulation</keyword>
<reference evidence="6 7" key="1">
    <citation type="submission" date="2018-05" db="EMBL/GenBank/DDBJ databases">
        <title>Genomic Encyclopedia of Type Strains, Phase IV (KMG-IV): sequencing the most valuable type-strain genomes for metagenomic binning, comparative biology and taxonomic classification.</title>
        <authorList>
            <person name="Goeker M."/>
        </authorList>
    </citation>
    <scope>NUCLEOTIDE SEQUENCE [LARGE SCALE GENOMIC DNA]</scope>
    <source>
        <strain evidence="6 7">DSM 44717</strain>
    </source>
</reference>
<dbReference type="InterPro" id="IPR000551">
    <property type="entry name" value="MerR-type_HTH_dom"/>
</dbReference>
<keyword evidence="1" id="KW-0678">Repressor</keyword>
<dbReference type="AlphaFoldDB" id="A0A317N8M4"/>
<sequence>MTGSHFTIGAAAAHFGLGAHVLRHWEDCGLLSPDRDAAGRRRYRDTDLDTIAMIVLGKKAGLSLDDLALLFAGTPDRATRTQVLREHHTRLTEQLARTRAALDAVAHVLDCDAEDFRSCPHFRARIAAARGADTIAER</sequence>
<keyword evidence="4" id="KW-0804">Transcription</keyword>
<dbReference type="InterPro" id="IPR009061">
    <property type="entry name" value="DNA-bd_dom_put_sf"/>
</dbReference>
<evidence type="ECO:0000259" key="5">
    <source>
        <dbReference type="PROSITE" id="PS50937"/>
    </source>
</evidence>
<gene>
    <name evidence="6" type="ORF">DFR69_11099</name>
</gene>
<evidence type="ECO:0000256" key="1">
    <source>
        <dbReference type="ARBA" id="ARBA00022491"/>
    </source>
</evidence>
<dbReference type="GO" id="GO:0003700">
    <property type="term" value="F:DNA-binding transcription factor activity"/>
    <property type="evidence" value="ECO:0007669"/>
    <property type="project" value="InterPro"/>
</dbReference>
<dbReference type="PANTHER" id="PTHR30204">
    <property type="entry name" value="REDOX-CYCLING DRUG-SENSING TRANSCRIPTIONAL ACTIVATOR SOXR"/>
    <property type="match status" value="1"/>
</dbReference>
<dbReference type="Pfam" id="PF13411">
    <property type="entry name" value="MerR_1"/>
    <property type="match status" value="1"/>
</dbReference>
<keyword evidence="7" id="KW-1185">Reference proteome</keyword>
<dbReference type="Gene3D" id="1.10.1660.10">
    <property type="match status" value="1"/>
</dbReference>
<organism evidence="6 7">
    <name type="scientific">Nocardia neocaledoniensis</name>
    <dbReference type="NCBI Taxonomy" id="236511"/>
    <lineage>
        <taxon>Bacteria</taxon>
        <taxon>Bacillati</taxon>
        <taxon>Actinomycetota</taxon>
        <taxon>Actinomycetes</taxon>
        <taxon>Mycobacteriales</taxon>
        <taxon>Nocardiaceae</taxon>
        <taxon>Nocardia</taxon>
    </lineage>
</organism>
<dbReference type="EMBL" id="QGTL01000010">
    <property type="protein sequence ID" value="PWV71615.1"/>
    <property type="molecule type" value="Genomic_DNA"/>
</dbReference>
<dbReference type="RefSeq" id="WP_110039956.1">
    <property type="nucleotide sequence ID" value="NZ_QGTL01000010.1"/>
</dbReference>
<keyword evidence="3 6" id="KW-0238">DNA-binding</keyword>
<dbReference type="PROSITE" id="PS50937">
    <property type="entry name" value="HTH_MERR_2"/>
    <property type="match status" value="1"/>
</dbReference>
<protein>
    <submittedName>
        <fullName evidence="6">DNA-binding transcriptional MerR regulator</fullName>
    </submittedName>
</protein>
<dbReference type="SMART" id="SM00422">
    <property type="entry name" value="HTH_MERR"/>
    <property type="match status" value="1"/>
</dbReference>
<feature type="domain" description="HTH merR-type" evidence="5">
    <location>
        <begin position="5"/>
        <end position="73"/>
    </location>
</feature>
<dbReference type="GO" id="GO:0003677">
    <property type="term" value="F:DNA binding"/>
    <property type="evidence" value="ECO:0007669"/>
    <property type="project" value="UniProtKB-KW"/>
</dbReference>
<dbReference type="PANTHER" id="PTHR30204:SF69">
    <property type="entry name" value="MERR-FAMILY TRANSCRIPTIONAL REGULATOR"/>
    <property type="match status" value="1"/>
</dbReference>
<dbReference type="Proteomes" id="UP000246410">
    <property type="component" value="Unassembled WGS sequence"/>
</dbReference>
<evidence type="ECO:0000313" key="6">
    <source>
        <dbReference type="EMBL" id="PWV71615.1"/>
    </source>
</evidence>